<feature type="region of interest" description="Disordered" evidence="1">
    <location>
        <begin position="57"/>
        <end position="77"/>
    </location>
</feature>
<dbReference type="EMBL" id="BFAA01255699">
    <property type="protein sequence ID" value="GCB86215.1"/>
    <property type="molecule type" value="Genomic_DNA"/>
</dbReference>
<comment type="caution">
    <text evidence="2">The sequence shown here is derived from an EMBL/GenBank/DDBJ whole genome shotgun (WGS) entry which is preliminary data.</text>
</comment>
<reference evidence="2 3" key="1">
    <citation type="journal article" date="2018" name="Nat. Ecol. Evol.">
        <title>Shark genomes provide insights into elasmobranch evolution and the origin of vertebrates.</title>
        <authorList>
            <person name="Hara Y"/>
            <person name="Yamaguchi K"/>
            <person name="Onimaru K"/>
            <person name="Kadota M"/>
            <person name="Koyanagi M"/>
            <person name="Keeley SD"/>
            <person name="Tatsumi K"/>
            <person name="Tanaka K"/>
            <person name="Motone F"/>
            <person name="Kageyama Y"/>
            <person name="Nozu R"/>
            <person name="Adachi N"/>
            <person name="Nishimura O"/>
            <person name="Nakagawa R"/>
            <person name="Tanegashima C"/>
            <person name="Kiyatake I"/>
            <person name="Matsumoto R"/>
            <person name="Murakumo K"/>
            <person name="Nishida K"/>
            <person name="Terakita A"/>
            <person name="Kuratani S"/>
            <person name="Sato K"/>
            <person name="Hyodo S Kuraku.S."/>
        </authorList>
    </citation>
    <scope>NUCLEOTIDE SEQUENCE [LARGE SCALE GENOMIC DNA]</scope>
</reference>
<feature type="non-terminal residue" evidence="2">
    <location>
        <position position="1"/>
    </location>
</feature>
<accession>A0A401QLF9</accession>
<evidence type="ECO:0000313" key="3">
    <source>
        <dbReference type="Proteomes" id="UP000288216"/>
    </source>
</evidence>
<name>A0A401QLF9_SCYTO</name>
<protein>
    <submittedName>
        <fullName evidence="2">Uncharacterized protein</fullName>
    </submittedName>
</protein>
<keyword evidence="3" id="KW-1185">Reference proteome</keyword>
<dbReference type="AlphaFoldDB" id="A0A401QLF9"/>
<organism evidence="2 3">
    <name type="scientific">Scyliorhinus torazame</name>
    <name type="common">Cloudy catshark</name>
    <name type="synonym">Catulus torazame</name>
    <dbReference type="NCBI Taxonomy" id="75743"/>
    <lineage>
        <taxon>Eukaryota</taxon>
        <taxon>Metazoa</taxon>
        <taxon>Chordata</taxon>
        <taxon>Craniata</taxon>
        <taxon>Vertebrata</taxon>
        <taxon>Chondrichthyes</taxon>
        <taxon>Elasmobranchii</taxon>
        <taxon>Galeomorphii</taxon>
        <taxon>Galeoidea</taxon>
        <taxon>Carcharhiniformes</taxon>
        <taxon>Scyliorhinidae</taxon>
        <taxon>Scyliorhinus</taxon>
    </lineage>
</organism>
<evidence type="ECO:0000313" key="2">
    <source>
        <dbReference type="EMBL" id="GCB86215.1"/>
    </source>
</evidence>
<sequence length="77" mass="8621">DKVRSVFAQLRETELLLVYGYFVPELVNAVLLNTDRVISDLKEKGVFTEREAEVRDTGEGLSLETEADPGFGDLQAF</sequence>
<gene>
    <name evidence="2" type="ORF">scyTo_0026898</name>
</gene>
<proteinExistence type="predicted"/>
<dbReference type="Proteomes" id="UP000288216">
    <property type="component" value="Unassembled WGS sequence"/>
</dbReference>
<evidence type="ECO:0000256" key="1">
    <source>
        <dbReference type="SAM" id="MobiDB-lite"/>
    </source>
</evidence>